<dbReference type="AlphaFoldDB" id="A0A174PNQ6"/>
<sequence length="153" mass="17776">MSDINEALGRELSWDDQIENEGSDFEPLPDGEYDFEIRTMERGRFAGSDKMAACNKATIDCVIKDSDGNEHHVFDDLILNSKMEWKLCQFFLCIGQRKKGEKLKPRWNEVPGATGRFRIYVNEYKDKNGKQRRNNKVDEYLAPEPKQFKAGDF</sequence>
<organism evidence="2 3">
    <name type="scientific">Enterocloster clostridioformis</name>
    <dbReference type="NCBI Taxonomy" id="1531"/>
    <lineage>
        <taxon>Bacteria</taxon>
        <taxon>Bacillati</taxon>
        <taxon>Bacillota</taxon>
        <taxon>Clostridia</taxon>
        <taxon>Lachnospirales</taxon>
        <taxon>Lachnospiraceae</taxon>
        <taxon>Enterocloster</taxon>
    </lineage>
</organism>
<proteinExistence type="predicted"/>
<evidence type="ECO:0000256" key="1">
    <source>
        <dbReference type="SAM" id="MobiDB-lite"/>
    </source>
</evidence>
<dbReference type="RefSeq" id="WP_057572448.1">
    <property type="nucleotide sequence ID" value="NZ_CZAB01000041.1"/>
</dbReference>
<name>A0A174PNQ6_9FIRM</name>
<accession>A0A174PNQ6</accession>
<feature type="region of interest" description="Disordered" evidence="1">
    <location>
        <begin position="128"/>
        <end position="153"/>
    </location>
</feature>
<gene>
    <name evidence="2" type="ORF">ERS852480_03674</name>
</gene>
<reference evidence="2 3" key="1">
    <citation type="submission" date="2015-09" db="EMBL/GenBank/DDBJ databases">
        <authorList>
            <consortium name="Pathogen Informatics"/>
        </authorList>
    </citation>
    <scope>NUCLEOTIDE SEQUENCE [LARGE SCALE GENOMIC DNA]</scope>
    <source>
        <strain evidence="2 3">2789STDY5834865</strain>
    </source>
</reference>
<evidence type="ECO:0000313" key="3">
    <source>
        <dbReference type="Proteomes" id="UP000095512"/>
    </source>
</evidence>
<protein>
    <submittedName>
        <fullName evidence="2">Phage protein</fullName>
    </submittedName>
</protein>
<evidence type="ECO:0000313" key="2">
    <source>
        <dbReference type="EMBL" id="CUP60450.1"/>
    </source>
</evidence>
<dbReference type="Proteomes" id="UP000095512">
    <property type="component" value="Unassembled WGS sequence"/>
</dbReference>
<feature type="compositionally biased region" description="Basic and acidic residues" evidence="1">
    <location>
        <begin position="128"/>
        <end position="139"/>
    </location>
</feature>
<dbReference type="EMBL" id="CZAB01000041">
    <property type="protein sequence ID" value="CUP60450.1"/>
    <property type="molecule type" value="Genomic_DNA"/>
</dbReference>